<evidence type="ECO:0000256" key="2">
    <source>
        <dbReference type="ARBA" id="ARBA00006416"/>
    </source>
</evidence>
<comment type="similarity">
    <text evidence="2 9">Belongs to the mitochondrial pyruvate carrier (MPC) (TC 2.A.105) family.</text>
</comment>
<keyword evidence="5 9" id="KW-0999">Mitochondrion inner membrane</keyword>
<evidence type="ECO:0000313" key="12">
    <source>
        <dbReference type="WBParaSite" id="HPBE_0001914601-mRNA-1"/>
    </source>
</evidence>
<evidence type="ECO:0000256" key="8">
    <source>
        <dbReference type="ARBA" id="ARBA00023136"/>
    </source>
</evidence>
<dbReference type="InterPro" id="IPR005336">
    <property type="entry name" value="MPC"/>
</dbReference>
<reference evidence="12" key="2">
    <citation type="submission" date="2019-09" db="UniProtKB">
        <authorList>
            <consortium name="WormBaseParasite"/>
        </authorList>
    </citation>
    <scope>IDENTIFICATION</scope>
</reference>
<evidence type="ECO:0000256" key="3">
    <source>
        <dbReference type="ARBA" id="ARBA00022448"/>
    </source>
</evidence>
<keyword evidence="7 9" id="KW-0496">Mitochondrion</keyword>
<sequence>MLPHKALYQVLCRLGDRFVYPILPPFAKPVWNHPAGPKTVFFWGPIIKWGLVIAGIADLSRPPEKISVSQNAALCATGAIWTRYSFVIIPVNYNLASVNFFVMCSGLSQLCRVAYYR</sequence>
<dbReference type="AlphaFoldDB" id="A0A183GAS4"/>
<dbReference type="Pfam" id="PF03650">
    <property type="entry name" value="MPC"/>
    <property type="match status" value="1"/>
</dbReference>
<dbReference type="GO" id="GO:0005743">
    <property type="term" value="C:mitochondrial inner membrane"/>
    <property type="evidence" value="ECO:0007669"/>
    <property type="project" value="UniProtKB-SubCell"/>
</dbReference>
<evidence type="ECO:0000256" key="6">
    <source>
        <dbReference type="ARBA" id="ARBA00022989"/>
    </source>
</evidence>
<dbReference type="WBParaSite" id="HPBE_0001914601-mRNA-1">
    <property type="protein sequence ID" value="HPBE_0001914601-mRNA-1"/>
    <property type="gene ID" value="HPBE_0001914601"/>
</dbReference>
<protein>
    <recommendedName>
        <fullName evidence="9">Mitochondrial pyruvate carrier</fullName>
    </recommendedName>
</protein>
<accession>A0A183GAS4</accession>
<evidence type="ECO:0000313" key="10">
    <source>
        <dbReference type="EMBL" id="VDP14163.1"/>
    </source>
</evidence>
<name>A0A183GAS4_HELPZ</name>
<organism evidence="11 12">
    <name type="scientific">Heligmosomoides polygyrus</name>
    <name type="common">Parasitic roundworm</name>
    <dbReference type="NCBI Taxonomy" id="6339"/>
    <lineage>
        <taxon>Eukaryota</taxon>
        <taxon>Metazoa</taxon>
        <taxon>Ecdysozoa</taxon>
        <taxon>Nematoda</taxon>
        <taxon>Chromadorea</taxon>
        <taxon>Rhabditida</taxon>
        <taxon>Rhabditina</taxon>
        <taxon>Rhabditomorpha</taxon>
        <taxon>Strongyloidea</taxon>
        <taxon>Heligmosomidae</taxon>
        <taxon>Heligmosomoides</taxon>
    </lineage>
</organism>
<keyword evidence="3 9" id="KW-0813">Transport</keyword>
<comment type="function">
    <text evidence="9">Mediates the uptake of pyruvate into mitochondria.</text>
</comment>
<keyword evidence="8" id="KW-0472">Membrane</keyword>
<dbReference type="Proteomes" id="UP000050761">
    <property type="component" value="Unassembled WGS sequence"/>
</dbReference>
<keyword evidence="6" id="KW-1133">Transmembrane helix</keyword>
<keyword evidence="4" id="KW-0812">Transmembrane</keyword>
<evidence type="ECO:0000256" key="5">
    <source>
        <dbReference type="ARBA" id="ARBA00022792"/>
    </source>
</evidence>
<dbReference type="OrthoDB" id="869189at2759"/>
<dbReference type="PANTHER" id="PTHR14154">
    <property type="entry name" value="UPF0041 BRAIN PROTEIN 44-RELATED"/>
    <property type="match status" value="1"/>
</dbReference>
<evidence type="ECO:0000256" key="7">
    <source>
        <dbReference type="ARBA" id="ARBA00023128"/>
    </source>
</evidence>
<dbReference type="GO" id="GO:0006850">
    <property type="term" value="P:pyruvate import into mitochondria"/>
    <property type="evidence" value="ECO:0007669"/>
    <property type="project" value="InterPro"/>
</dbReference>
<evidence type="ECO:0000256" key="1">
    <source>
        <dbReference type="ARBA" id="ARBA00004448"/>
    </source>
</evidence>
<reference evidence="10 11" key="1">
    <citation type="submission" date="2018-11" db="EMBL/GenBank/DDBJ databases">
        <authorList>
            <consortium name="Pathogen Informatics"/>
        </authorList>
    </citation>
    <scope>NUCLEOTIDE SEQUENCE [LARGE SCALE GENOMIC DNA]</scope>
</reference>
<comment type="subcellular location">
    <subcellularLocation>
        <location evidence="1 9">Mitochondrion inner membrane</location>
        <topology evidence="1 9">Multi-pass membrane protein</topology>
    </subcellularLocation>
</comment>
<evidence type="ECO:0000256" key="9">
    <source>
        <dbReference type="RuleBase" id="RU363100"/>
    </source>
</evidence>
<evidence type="ECO:0000313" key="11">
    <source>
        <dbReference type="Proteomes" id="UP000050761"/>
    </source>
</evidence>
<evidence type="ECO:0000256" key="4">
    <source>
        <dbReference type="ARBA" id="ARBA00022692"/>
    </source>
</evidence>
<gene>
    <name evidence="10" type="ORF">HPBE_LOCUS19145</name>
</gene>
<dbReference type="EMBL" id="UZAH01031162">
    <property type="protein sequence ID" value="VDP14163.1"/>
    <property type="molecule type" value="Genomic_DNA"/>
</dbReference>
<accession>A0A3P8EXN0</accession>
<keyword evidence="11" id="KW-1185">Reference proteome</keyword>
<proteinExistence type="inferred from homology"/>